<evidence type="ECO:0000256" key="5">
    <source>
        <dbReference type="ARBA" id="ARBA00023242"/>
    </source>
</evidence>
<dbReference type="InterPro" id="IPR036296">
    <property type="entry name" value="SKP1-like_dim_sf"/>
</dbReference>
<dbReference type="Proteomes" id="UP000029120">
    <property type="component" value="Chromosome 5"/>
</dbReference>
<keyword evidence="11" id="KW-1185">Reference proteome</keyword>
<feature type="domain" description="SKP1 component POZ" evidence="9">
    <location>
        <begin position="23"/>
        <end position="82"/>
    </location>
</feature>
<dbReference type="AlphaFoldDB" id="A0A087GUD2"/>
<dbReference type="PIRSF" id="PIRSF028729">
    <property type="entry name" value="E3_ubiquit_lig_SCF_Skp"/>
    <property type="match status" value="1"/>
</dbReference>
<dbReference type="Gene3D" id="3.30.710.10">
    <property type="entry name" value="Potassium Channel Kv1.1, Chain A"/>
    <property type="match status" value="1"/>
</dbReference>
<dbReference type="OMA" id="RILESWM"/>
<comment type="function">
    <text evidence="6 7">Involved in ubiquitination and subsequent proteasomal degradation of target proteins. Together with CUL1, RBX1 and a F-box protein, it forms a SCF E3 ubiquitin ligase complex. The functional specificity of this complex depends on the type of F-box protein. In the SCF complex, it serves as an adapter that links the F-box protein to CUL1.</text>
</comment>
<feature type="domain" description="SKP1 component dimerisation" evidence="8">
    <location>
        <begin position="130"/>
        <end position="177"/>
    </location>
</feature>
<dbReference type="GO" id="GO:0016567">
    <property type="term" value="P:protein ubiquitination"/>
    <property type="evidence" value="ECO:0007669"/>
    <property type="project" value="UniProtKB-UniRule"/>
</dbReference>
<organism evidence="10 11">
    <name type="scientific">Arabis alpina</name>
    <name type="common">Alpine rock-cress</name>
    <dbReference type="NCBI Taxonomy" id="50452"/>
    <lineage>
        <taxon>Eukaryota</taxon>
        <taxon>Viridiplantae</taxon>
        <taxon>Streptophyta</taxon>
        <taxon>Embryophyta</taxon>
        <taxon>Tracheophyta</taxon>
        <taxon>Spermatophyta</taxon>
        <taxon>Magnoliopsida</taxon>
        <taxon>eudicotyledons</taxon>
        <taxon>Gunneridae</taxon>
        <taxon>Pentapetalae</taxon>
        <taxon>rosids</taxon>
        <taxon>malvids</taxon>
        <taxon>Brassicales</taxon>
        <taxon>Brassicaceae</taxon>
        <taxon>Arabideae</taxon>
        <taxon>Arabis</taxon>
    </lineage>
</organism>
<evidence type="ECO:0000259" key="9">
    <source>
        <dbReference type="Pfam" id="PF03931"/>
    </source>
</evidence>
<evidence type="ECO:0000256" key="1">
    <source>
        <dbReference type="ARBA" id="ARBA00004123"/>
    </source>
</evidence>
<comment type="subunit">
    <text evidence="7">Part of a SCF (SKP1-cullin-F-box) protein ligase complex.</text>
</comment>
<evidence type="ECO:0000256" key="6">
    <source>
        <dbReference type="ARBA" id="ARBA00054396"/>
    </source>
</evidence>
<sequence length="179" mass="20031">MASSSEIVPSSSEIVPASSASNNKIVLTSSDGASFEVDEAVAREFQIVAHMIDDDCAGNAIPLANLTGDILSKAIEYCKKHVEEGGAKVEGEENEEAKKNLQTWDEEFMKNLEMSFIFRLILAANYLNIKGLLELTCQTVADHIKDMQPEEIRKVFNIENDFTPEEEEKIRKENEWAFN</sequence>
<dbReference type="PANTHER" id="PTHR11165">
    <property type="entry name" value="SKP1"/>
    <property type="match status" value="1"/>
</dbReference>
<dbReference type="SUPFAM" id="SSF81382">
    <property type="entry name" value="Skp1 dimerisation domain-like"/>
    <property type="match status" value="1"/>
</dbReference>
<dbReference type="Gramene" id="KFK33484">
    <property type="protein sequence ID" value="KFK33484"/>
    <property type="gene ID" value="AALP_AA5G019200"/>
</dbReference>
<comment type="pathway">
    <text evidence="2 7">Protein modification; protein ubiquitination.</text>
</comment>
<dbReference type="Pfam" id="PF03931">
    <property type="entry name" value="Skp1_POZ"/>
    <property type="match status" value="1"/>
</dbReference>
<dbReference type="InterPro" id="IPR016073">
    <property type="entry name" value="Skp1_comp_POZ"/>
</dbReference>
<evidence type="ECO:0000256" key="3">
    <source>
        <dbReference type="ARBA" id="ARBA00009993"/>
    </source>
</evidence>
<proteinExistence type="inferred from homology"/>
<dbReference type="OrthoDB" id="7827685at2759"/>
<accession>A0A087GUD2</accession>
<dbReference type="InterPro" id="IPR016072">
    <property type="entry name" value="Skp1_comp_dimer"/>
</dbReference>
<dbReference type="GO" id="GO:0006511">
    <property type="term" value="P:ubiquitin-dependent protein catabolic process"/>
    <property type="evidence" value="ECO:0007669"/>
    <property type="project" value="InterPro"/>
</dbReference>
<dbReference type="Pfam" id="PF01466">
    <property type="entry name" value="Skp1"/>
    <property type="match status" value="1"/>
</dbReference>
<dbReference type="GO" id="GO:0005634">
    <property type="term" value="C:nucleus"/>
    <property type="evidence" value="ECO:0007669"/>
    <property type="project" value="UniProtKB-SubCell"/>
</dbReference>
<dbReference type="InterPro" id="IPR001232">
    <property type="entry name" value="SKP1-like"/>
</dbReference>
<evidence type="ECO:0000313" key="11">
    <source>
        <dbReference type="Proteomes" id="UP000029120"/>
    </source>
</evidence>
<evidence type="ECO:0000256" key="7">
    <source>
        <dbReference type="PIRNR" id="PIRNR028729"/>
    </source>
</evidence>
<dbReference type="eggNOG" id="KOG1724">
    <property type="taxonomic scope" value="Eukaryota"/>
</dbReference>
<dbReference type="SUPFAM" id="SSF54695">
    <property type="entry name" value="POZ domain"/>
    <property type="match status" value="1"/>
</dbReference>
<dbReference type="UniPathway" id="UPA00143"/>
<comment type="similarity">
    <text evidence="3 7">Belongs to the SKP1 family.</text>
</comment>
<reference evidence="11" key="1">
    <citation type="journal article" date="2015" name="Nat. Plants">
        <title>Genome expansion of Arabis alpina linked with retrotransposition and reduced symmetric DNA methylation.</title>
        <authorList>
            <person name="Willing E.M."/>
            <person name="Rawat V."/>
            <person name="Mandakova T."/>
            <person name="Maumus F."/>
            <person name="James G.V."/>
            <person name="Nordstroem K.J."/>
            <person name="Becker C."/>
            <person name="Warthmann N."/>
            <person name="Chica C."/>
            <person name="Szarzynska B."/>
            <person name="Zytnicki M."/>
            <person name="Albani M.C."/>
            <person name="Kiefer C."/>
            <person name="Bergonzi S."/>
            <person name="Castaings L."/>
            <person name="Mateos J.L."/>
            <person name="Berns M.C."/>
            <person name="Bujdoso N."/>
            <person name="Piofczyk T."/>
            <person name="de Lorenzo L."/>
            <person name="Barrero-Sicilia C."/>
            <person name="Mateos I."/>
            <person name="Piednoel M."/>
            <person name="Hagmann J."/>
            <person name="Chen-Min-Tao R."/>
            <person name="Iglesias-Fernandez R."/>
            <person name="Schuster S.C."/>
            <person name="Alonso-Blanco C."/>
            <person name="Roudier F."/>
            <person name="Carbonero P."/>
            <person name="Paz-Ares J."/>
            <person name="Davis S.J."/>
            <person name="Pecinka A."/>
            <person name="Quesneville H."/>
            <person name="Colot V."/>
            <person name="Lysak M.A."/>
            <person name="Weigel D."/>
            <person name="Coupland G."/>
            <person name="Schneeberger K."/>
        </authorList>
    </citation>
    <scope>NUCLEOTIDE SEQUENCE [LARGE SCALE GENOMIC DNA]</scope>
    <source>
        <strain evidence="11">cv. Pajares</strain>
    </source>
</reference>
<dbReference type="GO" id="GO:0009867">
    <property type="term" value="P:jasmonic acid mediated signaling pathway"/>
    <property type="evidence" value="ECO:0007669"/>
    <property type="project" value="UniProtKB-ARBA"/>
</dbReference>
<dbReference type="CDD" id="cd18322">
    <property type="entry name" value="BTB_POZ_SKP1"/>
    <property type="match status" value="1"/>
</dbReference>
<dbReference type="InterPro" id="IPR011333">
    <property type="entry name" value="SKP1/BTB/POZ_sf"/>
</dbReference>
<dbReference type="InterPro" id="IPR016897">
    <property type="entry name" value="SKP1"/>
</dbReference>
<keyword evidence="4 7" id="KW-0833">Ubl conjugation pathway</keyword>
<dbReference type="SMART" id="SM00512">
    <property type="entry name" value="Skp1"/>
    <property type="match status" value="1"/>
</dbReference>
<comment type="subcellular location">
    <subcellularLocation>
        <location evidence="1">Nucleus</location>
    </subcellularLocation>
</comment>
<dbReference type="EMBL" id="CM002873">
    <property type="protein sequence ID" value="KFK33484.1"/>
    <property type="molecule type" value="Genomic_DNA"/>
</dbReference>
<dbReference type="FunFam" id="3.30.710.10:FF:000170">
    <property type="entry name" value="SKP1-like protein 5"/>
    <property type="match status" value="1"/>
</dbReference>
<gene>
    <name evidence="10" type="ordered locus">AALP_Aa5g019200</name>
</gene>
<protein>
    <recommendedName>
        <fullName evidence="7">SKP1-like protein</fullName>
    </recommendedName>
</protein>
<evidence type="ECO:0000256" key="2">
    <source>
        <dbReference type="ARBA" id="ARBA00004906"/>
    </source>
</evidence>
<keyword evidence="5" id="KW-0539">Nucleus</keyword>
<evidence type="ECO:0000256" key="4">
    <source>
        <dbReference type="ARBA" id="ARBA00022786"/>
    </source>
</evidence>
<evidence type="ECO:0000313" key="10">
    <source>
        <dbReference type="EMBL" id="KFK33484.1"/>
    </source>
</evidence>
<evidence type="ECO:0000259" key="8">
    <source>
        <dbReference type="Pfam" id="PF01466"/>
    </source>
</evidence>
<name>A0A087GUD2_ARAAL</name>